<reference evidence="2" key="1">
    <citation type="submission" date="2016-10" db="EMBL/GenBank/DDBJ databases">
        <authorList>
            <person name="Varghese N."/>
            <person name="Submissions S."/>
        </authorList>
    </citation>
    <scope>NUCLEOTIDE SEQUENCE [LARGE SCALE GENOMIC DNA]</scope>
    <source>
        <strain evidence="2">ATCC 700689</strain>
    </source>
</reference>
<protein>
    <submittedName>
        <fullName evidence="1">Replication-relaxation</fullName>
    </submittedName>
</protein>
<sequence>MNEKIPTIDFSKCASAKNPYGSASGKLAHAKLLAEIENLGKVSVIGVSFSGLEGADVSFLREALVYAIKRFKNEIAFYVTDLPDEDIVANLQAAAVSGGQPVTYWSDDECRFLGSEQSSSSRTLLDFIASQRSSTTSKVAEALAISVQNASTRLKRLYEEGYVMRIEETAETGGREYVYRVAGGSA</sequence>
<dbReference type="InterPro" id="IPR036390">
    <property type="entry name" value="WH_DNA-bd_sf"/>
</dbReference>
<name>A0A1G8MP34_9PSED</name>
<evidence type="ECO:0000313" key="2">
    <source>
        <dbReference type="Proteomes" id="UP000182894"/>
    </source>
</evidence>
<proteinExistence type="predicted"/>
<dbReference type="STRING" id="89065.SAMN05216605_1163"/>
<dbReference type="Gene3D" id="1.10.10.10">
    <property type="entry name" value="Winged helix-like DNA-binding domain superfamily/Winged helix DNA-binding domain"/>
    <property type="match status" value="1"/>
</dbReference>
<dbReference type="AlphaFoldDB" id="A0A1G8MP34"/>
<dbReference type="EMBL" id="FNCO01000016">
    <property type="protein sequence ID" value="SDI69090.1"/>
    <property type="molecule type" value="Genomic_DNA"/>
</dbReference>
<organism evidence="1 2">
    <name type="scientific">Pseudomonas abietaniphila</name>
    <dbReference type="NCBI Taxonomy" id="89065"/>
    <lineage>
        <taxon>Bacteria</taxon>
        <taxon>Pseudomonadati</taxon>
        <taxon>Pseudomonadota</taxon>
        <taxon>Gammaproteobacteria</taxon>
        <taxon>Pseudomonadales</taxon>
        <taxon>Pseudomonadaceae</taxon>
        <taxon>Pseudomonas</taxon>
    </lineage>
</organism>
<gene>
    <name evidence="1" type="ORF">SAMN05216605_1163</name>
</gene>
<dbReference type="InterPro" id="IPR036388">
    <property type="entry name" value="WH-like_DNA-bd_sf"/>
</dbReference>
<evidence type="ECO:0000313" key="1">
    <source>
        <dbReference type="EMBL" id="SDI69090.1"/>
    </source>
</evidence>
<dbReference type="CDD" id="cd00090">
    <property type="entry name" value="HTH_ARSR"/>
    <property type="match status" value="1"/>
</dbReference>
<accession>A0A1G8MP34</accession>
<dbReference type="Proteomes" id="UP000182894">
    <property type="component" value="Unassembled WGS sequence"/>
</dbReference>
<keyword evidence="2" id="KW-1185">Reference proteome</keyword>
<dbReference type="OrthoDB" id="8455529at2"/>
<dbReference type="InterPro" id="IPR011991">
    <property type="entry name" value="ArsR-like_HTH"/>
</dbReference>
<dbReference type="RefSeq" id="WP_062384647.1">
    <property type="nucleotide sequence ID" value="NZ_BBQJ01000025.1"/>
</dbReference>
<dbReference type="GO" id="GO:0006355">
    <property type="term" value="P:regulation of DNA-templated transcription"/>
    <property type="evidence" value="ECO:0007669"/>
    <property type="project" value="UniProtKB-ARBA"/>
</dbReference>
<dbReference type="SUPFAM" id="SSF46785">
    <property type="entry name" value="Winged helix' DNA-binding domain"/>
    <property type="match status" value="1"/>
</dbReference>